<reference evidence="3" key="1">
    <citation type="submission" date="2020-04" db="EMBL/GenBank/DDBJ databases">
        <title>Hybrid Assembly of Korean Phytophthora infestans isolates.</title>
        <authorList>
            <person name="Prokchorchik M."/>
            <person name="Lee Y."/>
            <person name="Seo J."/>
            <person name="Cho J.-H."/>
            <person name="Park Y.-E."/>
            <person name="Jang D.-C."/>
            <person name="Im J.-S."/>
            <person name="Choi J.-G."/>
            <person name="Park H.-J."/>
            <person name="Lee G.-B."/>
            <person name="Lee Y.-G."/>
            <person name="Hong S.-Y."/>
            <person name="Cho K."/>
            <person name="Sohn K.H."/>
        </authorList>
    </citation>
    <scope>NUCLEOTIDE SEQUENCE</scope>
    <source>
        <strain evidence="3">KR_1_A1</strain>
        <strain evidence="4">KR_2_A2</strain>
    </source>
</reference>
<sequence length="221" mass="22144">MKFVLGFCALSTLPLQSDARPSFVALIPNGKGVTGVAALGHMNAAGGGRTNPFGEAFGAAGREWTKELCEADSDGDGASNGEELGDPCCTWSPSTGFNAFSPSAVPTHPGVANSFSTEQLNAMTCGGEADLNVVASNGDASSTASLSASGSQGLMSSNFGDTSSTSGSFDDVVAPTIQPRFSSGPKLDQTSPAPATSVAQSLKTSAVALYCFSIIALALAM</sequence>
<name>A0A833TDD0_PHYIN</name>
<dbReference type="Proteomes" id="UP000602510">
    <property type="component" value="Unassembled WGS sequence"/>
</dbReference>
<evidence type="ECO:0000313" key="5">
    <source>
        <dbReference type="Proteomes" id="UP000602510"/>
    </source>
</evidence>
<feature type="signal peptide" evidence="1">
    <location>
        <begin position="1"/>
        <end position="19"/>
    </location>
</feature>
<dbReference type="InterPro" id="IPR057626">
    <property type="entry name" value="S-S_Temptin"/>
</dbReference>
<gene>
    <name evidence="3" type="ORF">GN244_ATG08769</name>
    <name evidence="4" type="ORF">GN958_ATG00049</name>
</gene>
<organism evidence="3 5">
    <name type="scientific">Phytophthora infestans</name>
    <name type="common">Potato late blight agent</name>
    <name type="synonym">Botrytis infestans</name>
    <dbReference type="NCBI Taxonomy" id="4787"/>
    <lineage>
        <taxon>Eukaryota</taxon>
        <taxon>Sar</taxon>
        <taxon>Stramenopiles</taxon>
        <taxon>Oomycota</taxon>
        <taxon>Peronosporomycetes</taxon>
        <taxon>Peronosporales</taxon>
        <taxon>Peronosporaceae</taxon>
        <taxon>Phytophthora</taxon>
    </lineage>
</organism>
<evidence type="ECO:0000313" key="4">
    <source>
        <dbReference type="EMBL" id="KAF4150764.1"/>
    </source>
</evidence>
<dbReference type="AlphaFoldDB" id="A0A833TDD0"/>
<accession>A0A833TDD0</accession>
<keyword evidence="1" id="KW-0732">Signal</keyword>
<dbReference type="PANTHER" id="PTHR34737:SF2">
    <property type="entry name" value="EF-HAND DOMAIN-CONTAINING PROTEIN"/>
    <property type="match status" value="1"/>
</dbReference>
<dbReference type="EMBL" id="JAACNO010000014">
    <property type="protein sequence ID" value="KAF4150764.1"/>
    <property type="molecule type" value="Genomic_DNA"/>
</dbReference>
<protein>
    <recommendedName>
        <fullName evidence="2">Temptin Cys/Cys disulfide domain-containing protein</fullName>
    </recommendedName>
</protein>
<comment type="caution">
    <text evidence="3">The sequence shown here is derived from an EMBL/GenBank/DDBJ whole genome shotgun (WGS) entry which is preliminary data.</text>
</comment>
<proteinExistence type="predicted"/>
<evidence type="ECO:0000313" key="3">
    <source>
        <dbReference type="EMBL" id="KAF4039086.1"/>
    </source>
</evidence>
<dbReference type="EMBL" id="WSZM01000182">
    <property type="protein sequence ID" value="KAF4039086.1"/>
    <property type="molecule type" value="Genomic_DNA"/>
</dbReference>
<evidence type="ECO:0000259" key="2">
    <source>
        <dbReference type="Pfam" id="PF24784"/>
    </source>
</evidence>
<feature type="domain" description="Temptin Cys/Cys disulfide" evidence="2">
    <location>
        <begin position="19"/>
        <end position="110"/>
    </location>
</feature>
<evidence type="ECO:0000256" key="1">
    <source>
        <dbReference type="SAM" id="SignalP"/>
    </source>
</evidence>
<dbReference type="Pfam" id="PF24784">
    <property type="entry name" value="Temptin_C"/>
    <property type="match status" value="1"/>
</dbReference>
<keyword evidence="5" id="KW-1185">Reference proteome</keyword>
<dbReference type="Proteomes" id="UP000704712">
    <property type="component" value="Unassembled WGS sequence"/>
</dbReference>
<feature type="chain" id="PRO_5036417813" description="Temptin Cys/Cys disulfide domain-containing protein" evidence="1">
    <location>
        <begin position="20"/>
        <end position="221"/>
    </location>
</feature>
<dbReference type="InterPro" id="IPR055313">
    <property type="entry name" value="Temptin-like"/>
</dbReference>
<dbReference type="PANTHER" id="PTHR34737">
    <property type="entry name" value="EF-HAND DOMAIN-CONTAINING PROTEIN"/>
    <property type="match status" value="1"/>
</dbReference>